<dbReference type="VEuPathDB" id="TriTrypDB:TcCLB.511321.60"/>
<evidence type="ECO:0000313" key="2">
    <source>
        <dbReference type="Proteomes" id="UP000246121"/>
    </source>
</evidence>
<dbReference type="VEuPathDB" id="TriTrypDB:TcBrA4_0135510"/>
<dbReference type="VEuPathDB" id="TriTrypDB:TcYC6_0047880"/>
<comment type="caution">
    <text evidence="1">The sequence shown here is derived from an EMBL/GenBank/DDBJ whole genome shotgun (WGS) entry which is preliminary data.</text>
</comment>
<name>A0A2V2V187_TRYCR</name>
<protein>
    <submittedName>
        <fullName evidence="1">Uncharacterized protein</fullName>
    </submittedName>
</protein>
<dbReference type="VEuPathDB" id="TriTrypDB:ECC02_001596"/>
<sequence length="206" mass="22549">MNTTDATNGCSVFRVLFVPVNGSARQRRRWLCGRMYVGFDRTTLVDEESHKTVCVVSGTGIRSNAVYAMMQAASNGAAWEAGTELSLKRYAVQIEEAMHLHLLPYATFDGGGKKEGGDEEEEAAVRCWSDDDDYDGTAGIPRMAVGAAEVLTPCHVNQASPVSTVTISASACTVTTENVHGNFLRQRRLSHELLRELENAYPHFFA</sequence>
<dbReference type="VEuPathDB" id="TriTrypDB:C3747_24g362"/>
<dbReference type="Proteomes" id="UP000246121">
    <property type="component" value="Unassembled WGS sequence"/>
</dbReference>
<reference evidence="1 2" key="1">
    <citation type="journal article" date="2018" name="Microb. Genom.">
        <title>Expanding an expanded genome: long-read sequencing of Trypanosoma cruzi.</title>
        <authorList>
            <person name="Berna L."/>
            <person name="Rodriguez M."/>
            <person name="Chiribao M.L."/>
            <person name="Parodi-Talice A."/>
            <person name="Pita S."/>
            <person name="Rijo G."/>
            <person name="Alvarez-Valin F."/>
            <person name="Robello C."/>
        </authorList>
    </citation>
    <scope>NUCLEOTIDE SEQUENCE [LARGE SCALE GENOMIC DNA]</scope>
    <source>
        <strain evidence="1 2">Dm28c</strain>
    </source>
</reference>
<gene>
    <name evidence="1" type="ORF">C4B63_61g119</name>
</gene>
<dbReference type="VEuPathDB" id="TriTrypDB:TcG_10278"/>
<dbReference type="VEuPathDB" id="TriTrypDB:TcCL_ESM09812"/>
<dbReference type="EMBL" id="PRFA01000061">
    <property type="protein sequence ID" value="PWU89276.1"/>
    <property type="molecule type" value="Genomic_DNA"/>
</dbReference>
<dbReference type="OrthoDB" id="249807at2759"/>
<dbReference type="VEuPathDB" id="TriTrypDB:TCDM_14038"/>
<proteinExistence type="predicted"/>
<evidence type="ECO:0000313" key="1">
    <source>
        <dbReference type="EMBL" id="PWU89276.1"/>
    </source>
</evidence>
<dbReference type="VEuPathDB" id="TriTrypDB:TcCLB.510053.10"/>
<dbReference type="AlphaFoldDB" id="A0A2V2V187"/>
<accession>A0A2V2V187</accession>
<organism evidence="1 2">
    <name type="scientific">Trypanosoma cruzi</name>
    <dbReference type="NCBI Taxonomy" id="5693"/>
    <lineage>
        <taxon>Eukaryota</taxon>
        <taxon>Discoba</taxon>
        <taxon>Euglenozoa</taxon>
        <taxon>Kinetoplastea</taxon>
        <taxon>Metakinetoplastina</taxon>
        <taxon>Trypanosomatida</taxon>
        <taxon>Trypanosomatidae</taxon>
        <taxon>Trypanosoma</taxon>
        <taxon>Schizotrypanum</taxon>
    </lineage>
</organism>
<dbReference type="VEuPathDB" id="TriTrypDB:C4B63_61g119"/>
<dbReference type="VEuPathDB" id="TriTrypDB:BCY84_22055"/>